<dbReference type="PANTHER" id="PTHR24198">
    <property type="entry name" value="ANKYRIN REPEAT AND PROTEIN KINASE DOMAIN-CONTAINING PROTEIN"/>
    <property type="match status" value="1"/>
</dbReference>
<feature type="compositionally biased region" description="Polar residues" evidence="3">
    <location>
        <begin position="1792"/>
        <end position="1803"/>
    </location>
</feature>
<gene>
    <name evidence="4" type="ORF">M9Y10_005845</name>
</gene>
<evidence type="ECO:0000313" key="5">
    <source>
        <dbReference type="Proteomes" id="UP001470230"/>
    </source>
</evidence>
<feature type="compositionally biased region" description="Basic and acidic residues" evidence="3">
    <location>
        <begin position="1462"/>
        <end position="1472"/>
    </location>
</feature>
<feature type="region of interest" description="Disordered" evidence="3">
    <location>
        <begin position="1899"/>
        <end position="1924"/>
    </location>
</feature>
<dbReference type="PANTHER" id="PTHR24198:SF165">
    <property type="entry name" value="ANKYRIN REPEAT-CONTAINING PROTEIN-RELATED"/>
    <property type="match status" value="1"/>
</dbReference>
<proteinExistence type="predicted"/>
<feature type="region of interest" description="Disordered" evidence="3">
    <location>
        <begin position="1749"/>
        <end position="1883"/>
    </location>
</feature>
<feature type="compositionally biased region" description="Low complexity" evidence="3">
    <location>
        <begin position="1300"/>
        <end position="1321"/>
    </location>
</feature>
<dbReference type="Gene3D" id="1.25.40.20">
    <property type="entry name" value="Ankyrin repeat-containing domain"/>
    <property type="match status" value="5"/>
</dbReference>
<comment type="caution">
    <text evidence="4">The sequence shown here is derived from an EMBL/GenBank/DDBJ whole genome shotgun (WGS) entry which is preliminary data.</text>
</comment>
<evidence type="ECO:0000256" key="1">
    <source>
        <dbReference type="ARBA" id="ARBA00022737"/>
    </source>
</evidence>
<feature type="region of interest" description="Disordered" evidence="3">
    <location>
        <begin position="2118"/>
        <end position="2138"/>
    </location>
</feature>
<evidence type="ECO:0000313" key="4">
    <source>
        <dbReference type="EMBL" id="KAK8875671.1"/>
    </source>
</evidence>
<organism evidence="4 5">
    <name type="scientific">Tritrichomonas musculus</name>
    <dbReference type="NCBI Taxonomy" id="1915356"/>
    <lineage>
        <taxon>Eukaryota</taxon>
        <taxon>Metamonada</taxon>
        <taxon>Parabasalia</taxon>
        <taxon>Tritrichomonadida</taxon>
        <taxon>Tritrichomonadidae</taxon>
        <taxon>Tritrichomonas</taxon>
    </lineage>
</organism>
<feature type="compositionally biased region" description="Basic residues" evidence="3">
    <location>
        <begin position="2126"/>
        <end position="2138"/>
    </location>
</feature>
<sequence length="2138" mass="240332">MNFGNFGNRASSHIFFSRAKAKSEKKGITNQPSQFRFGTSSANKLKSQSLFLLSSKYNFNVLEYIPKLFTITTNTGSANFNTYLLKDTSSVIAQLLNDNPQSMEYHLDISDTDNVLKKFEQMYQGEFITFEEDELLISHKITRSLNLINCPNFMKPESLKSPEPGSFSINSRQNSIFGVEMDFNRLNSYLQNEAPRSFTIATNKKEYMCNIFGVYSSNVIRQLLTEDPSIDKFNFDYDDEFDQFQSICDFFNFESVVLTKNNMDSIKEIADELQITIILDDVEKFINTSEEVSKSIDDQQEIVKTNEDIFCLLYSIKDKTVEAVKKGIIESKWCQTEDNVKELAAFIIQVARTDFIYHQYLIDLILQLDQEADDQNQLKILKPYIAKQHMMMSFDPPRPISTFGSKIGISTGSTFSSKLSSLNSYSMADYGFIYSMYKRGIIAQETLYAQLKDVRLKNSFLKAWFFPELNQFQENKPTSSFSLSKGGPATGGTFGSPATGGAFGSSATVQVDLFIRSFPPERIDIYKKLRDSGEPDDELTKALRRDDVDTVQKIITSSGETDFSKAFVPFNIFENYVPNGKTRYINYAAAYGSLNCFKYFLSNHDKIDKSTFSFAVYGGNHEIIRIVDQNEQNGDLDNDKDKKPKTGFSFGKSPQLTSITDKIIPAIMKHQNDVFDWIIDSKLTEKQTNDNLSSLINCSVANGNAHSLIEIIDRGFNLSNNKSEALSALQLAAQNGFYMLTQLIVNLIGEKMPEVFSFNTTMLNFDNVSILNLFIDKLGQRELDSALRLAVCNDFESITKVFFENLVKEKYKLTEITSFSLLRDALDRNKNKFVTFYYLVDRIKEVDPKILNNIPRLNSLLATACETKNTKAAELITDLIIDNKDSLSGFMDDSFDFTQNFINAASSESTEICKYFIEKKTPINYEKLSAQVSELGSLNEELFSIIISNVSPEAKERIVGCFDQAIEKKNKDLVKYLIKENPPFDHALLLAVCSHDLELVEIILEHDSQPSYINKLCDYGTALSVAVENGDLQIVKKLLSLPGINPSLYYHQNATPLTTAICRCDLEITNAILDFYGDDIQDQRWQINEALTKIFDDSPRSGFSFGKRKENENEKEEKKKKIVTILLRILEIKSINPNLHFNNKTLLTYACQNNSIELVQSLLKYDNIDLNLYEPVCGDSPLIVAVKNNNYDIAKLLIEHPKTNINQRNYSENTALTIATINSYDKIIDLLVKSDKFDPKESCLDYAFFISSGEISKQLLPLKSLDVNFMFVPFILNINKKPSEFGGSKFSFGNKTTPSKFGFNKPNEPNPNNNNNNNGNPDENDKPKFKFSFGTGNASKFSPQNRSRKSKMNETTLLNAVNLDDIAKIDLIVQHPSFDIVKSQLKTAISISLSKNKLLIFRKLIKFVGDDVNIVDYNGKSLLHYSALNLSNEIVHEILSNPNFDSKKSDILEAFIQSYTAIHERPPSRRPVENPNDNENNNNNNNNNDDDARNNEKNNEKNSDGDGENKEENSKEFEDENGDDDENDLSSKSPIPIMKELYNYDKEHDHLIDFTKLLPNGLSFFTVINHESQFDEEIANFLLENGVDPNEPDKNGIYPLQRAISIFNSGVASALIDSGKVDLTKQIQLTENYSFGFGPAERQRFLGDKYTTYLHIAASIEDPLMLTLFLDRKLIDVNIANDLGETPLMTACRYRRKQNIQILFNNDDLNFLYLNNEGNDALQIVGKPSTTKDKNEYLQLLLEATDDDGHKFTFRRPGSNDDDENNQGKSENNKTVTTTTTTSKFGTANKTSAFGNKAASSGFSFGKPKNESESATTTTTTTSKFGTANKTSAFGNKAASSGFSFGKPKNESESTSQEASDSANKANESGAKPTGFTFNKPNSGLTSAAPKFGAFGGNAKGGFSFGKPKGDSPSTASEAPEAANKPAAFAFNKANNESDSAARKFGSFGKTTGFAFNKSNNESSQAVSALKARSTGSAEAQSKPQKLEFHHESFSESPDPSFNAKRKLGSPARGRARQGIESEIEDAVGEVIDGEDPRKVRQLSKSISRLASRKVKKLADMLDEEDSRYGNQGGQFMHNPQYAYDQNAMVIQLQNQWLQMIQMNNANQARLTMQMMQQNKVLQQQQKRKKKKSQKENI</sequence>
<protein>
    <recommendedName>
        <fullName evidence="6">Ankyrin repeat protein</fullName>
    </recommendedName>
</protein>
<keyword evidence="1" id="KW-0677">Repeat</keyword>
<dbReference type="Pfam" id="PF12796">
    <property type="entry name" value="Ank_2"/>
    <property type="match status" value="2"/>
</dbReference>
<feature type="region of interest" description="Disordered" evidence="3">
    <location>
        <begin position="1967"/>
        <end position="2020"/>
    </location>
</feature>
<feature type="compositionally biased region" description="Basic and acidic residues" evidence="3">
    <location>
        <begin position="1985"/>
        <end position="1994"/>
    </location>
</feature>
<dbReference type="InterPro" id="IPR036770">
    <property type="entry name" value="Ankyrin_rpt-contain_sf"/>
</dbReference>
<feature type="compositionally biased region" description="Low complexity" evidence="3">
    <location>
        <begin position="1905"/>
        <end position="1924"/>
    </location>
</feature>
<feature type="compositionally biased region" description="Low complexity" evidence="3">
    <location>
        <begin position="1473"/>
        <end position="1487"/>
    </location>
</feature>
<accession>A0ABR2JCP1</accession>
<feature type="compositionally biased region" description="Polar residues" evidence="3">
    <location>
        <begin position="1974"/>
        <end position="1984"/>
    </location>
</feature>
<dbReference type="Proteomes" id="UP001470230">
    <property type="component" value="Unassembled WGS sequence"/>
</dbReference>
<evidence type="ECO:0000256" key="3">
    <source>
        <dbReference type="SAM" id="MobiDB-lite"/>
    </source>
</evidence>
<keyword evidence="5" id="KW-1185">Reference proteome</keyword>
<dbReference type="InterPro" id="IPR002110">
    <property type="entry name" value="Ankyrin_rpt"/>
</dbReference>
<dbReference type="SMART" id="SM00248">
    <property type="entry name" value="ANK"/>
    <property type="match status" value="17"/>
</dbReference>
<evidence type="ECO:0008006" key="6">
    <source>
        <dbReference type="Google" id="ProtNLM"/>
    </source>
</evidence>
<reference evidence="4 5" key="1">
    <citation type="submission" date="2024-04" db="EMBL/GenBank/DDBJ databases">
        <title>Tritrichomonas musculus Genome.</title>
        <authorList>
            <person name="Alves-Ferreira E."/>
            <person name="Grigg M."/>
            <person name="Lorenzi H."/>
            <person name="Galac M."/>
        </authorList>
    </citation>
    <scope>NUCLEOTIDE SEQUENCE [LARGE SCALE GENOMIC DNA]</scope>
    <source>
        <strain evidence="4 5">EAF2021</strain>
    </source>
</reference>
<name>A0ABR2JCP1_9EUKA</name>
<feature type="compositionally biased region" description="Basic and acidic residues" evidence="3">
    <location>
        <begin position="1490"/>
        <end position="1516"/>
    </location>
</feature>
<evidence type="ECO:0000256" key="2">
    <source>
        <dbReference type="ARBA" id="ARBA00023043"/>
    </source>
</evidence>
<dbReference type="EMBL" id="JAPFFF010000012">
    <property type="protein sequence ID" value="KAK8875671.1"/>
    <property type="molecule type" value="Genomic_DNA"/>
</dbReference>
<dbReference type="SUPFAM" id="SSF48403">
    <property type="entry name" value="Ankyrin repeat"/>
    <property type="match status" value="3"/>
</dbReference>
<feature type="compositionally biased region" description="Polar residues" evidence="3">
    <location>
        <begin position="1823"/>
        <end position="1843"/>
    </location>
</feature>
<feature type="region of interest" description="Disordered" evidence="3">
    <location>
        <begin position="1462"/>
        <end position="1534"/>
    </location>
</feature>
<keyword evidence="2" id="KW-0040">ANK repeat</keyword>
<feature type="compositionally biased region" description="Low complexity" evidence="3">
    <location>
        <begin position="1773"/>
        <end position="1791"/>
    </location>
</feature>
<feature type="compositionally biased region" description="Acidic residues" evidence="3">
    <location>
        <begin position="1517"/>
        <end position="1528"/>
    </location>
</feature>
<feature type="region of interest" description="Disordered" evidence="3">
    <location>
        <begin position="1299"/>
        <end position="1329"/>
    </location>
</feature>
<feature type="compositionally biased region" description="Polar residues" evidence="3">
    <location>
        <begin position="1853"/>
        <end position="1867"/>
    </location>
</feature>